<evidence type="ECO:0000313" key="2">
    <source>
        <dbReference type="EMBL" id="KKL77708.1"/>
    </source>
</evidence>
<proteinExistence type="predicted"/>
<dbReference type="AlphaFoldDB" id="A0A0F9EUA7"/>
<gene>
    <name evidence="2" type="ORF">LCGC14_2032190</name>
</gene>
<comment type="caution">
    <text evidence="2">The sequence shown here is derived from an EMBL/GenBank/DDBJ whole genome shotgun (WGS) entry which is preliminary data.</text>
</comment>
<evidence type="ECO:0000256" key="1">
    <source>
        <dbReference type="SAM" id="MobiDB-lite"/>
    </source>
</evidence>
<feature type="compositionally biased region" description="Polar residues" evidence="1">
    <location>
        <begin position="22"/>
        <end position="39"/>
    </location>
</feature>
<protein>
    <submittedName>
        <fullName evidence="2">Uncharacterized protein</fullName>
    </submittedName>
</protein>
<dbReference type="EMBL" id="LAZR01023672">
    <property type="protein sequence ID" value="KKL77708.1"/>
    <property type="molecule type" value="Genomic_DNA"/>
</dbReference>
<accession>A0A0F9EUA7</accession>
<sequence length="73" mass="7800">MEIKIEGLPLYGDGKTWVELEPTSSPEQLHTDTGLSRENTGGKDTVSTTLSPDESAPPSEPPQAEPENEPSPP</sequence>
<feature type="region of interest" description="Disordered" evidence="1">
    <location>
        <begin position="1"/>
        <end position="73"/>
    </location>
</feature>
<name>A0A0F9EUA7_9ZZZZ</name>
<feature type="compositionally biased region" description="Pro residues" evidence="1">
    <location>
        <begin position="58"/>
        <end position="73"/>
    </location>
</feature>
<reference evidence="2" key="1">
    <citation type="journal article" date="2015" name="Nature">
        <title>Complex archaea that bridge the gap between prokaryotes and eukaryotes.</title>
        <authorList>
            <person name="Spang A."/>
            <person name="Saw J.H."/>
            <person name="Jorgensen S.L."/>
            <person name="Zaremba-Niedzwiedzka K."/>
            <person name="Martijn J."/>
            <person name="Lind A.E."/>
            <person name="van Eijk R."/>
            <person name="Schleper C."/>
            <person name="Guy L."/>
            <person name="Ettema T.J."/>
        </authorList>
    </citation>
    <scope>NUCLEOTIDE SEQUENCE</scope>
</reference>
<organism evidence="2">
    <name type="scientific">marine sediment metagenome</name>
    <dbReference type="NCBI Taxonomy" id="412755"/>
    <lineage>
        <taxon>unclassified sequences</taxon>
        <taxon>metagenomes</taxon>
        <taxon>ecological metagenomes</taxon>
    </lineage>
</organism>